<evidence type="ECO:0000256" key="1">
    <source>
        <dbReference type="ARBA" id="ARBA00004651"/>
    </source>
</evidence>
<reference evidence="10 11" key="1">
    <citation type="submission" date="2021-08" db="EMBL/GenBank/DDBJ databases">
        <title>Whole genome sequence of novel Actinomyces species strain MAS-1.</title>
        <authorList>
            <person name="Saito M."/>
            <person name="Kuwahara N."/>
            <person name="Takizawa T."/>
            <person name="Gotouda H."/>
            <person name="Ochiai T."/>
        </authorList>
    </citation>
    <scope>NUCLEOTIDE SEQUENCE [LARGE SCALE GENOMIC DNA]</scope>
    <source>
        <strain evidence="10 11">MAS-1</strain>
    </source>
</reference>
<evidence type="ECO:0000256" key="8">
    <source>
        <dbReference type="SAM" id="MobiDB-lite"/>
    </source>
</evidence>
<evidence type="ECO:0000313" key="11">
    <source>
        <dbReference type="Proteomes" id="UP000824496"/>
    </source>
</evidence>
<sequence>MSPTSSPARLLTALARALASPLTAVLGWIGLLIAAWVSATDDGQWVFKLDSFVYYYAIDQWHAGGSLYDWYANPAQHLWPFTYTPLAAWVLTPMTVLTYEWATALLVASTPLCAGLTTWALLRALQGGGAAAPCPVTAPRRAPSDSSAPSSTASALPDWRVPRLARGLAPWLALVGVMALEPFPKTMEYAQVNAILMAMVALDLLAVPARSRWRGALSGLAAAIKLTPAIAVLVLVARGEWRAAATMVGSAVGLTALAALASPTETWEFFTWAMWDSGRAGFADYSGNQNLKGAIARGLPEPLWTLTWAGCALIAVLAAWALCRRLDALRPRPTTPSGRPAEDAAPAPSTSPHLKPTDPEAGLILALQLSVIMVLGLLISPISWSHHWVWSLPALISLATAARRWRSRTLAAAALGGAAVFLLAMQWWFPEQNHVEQYWPVWAKILGSSYTWWALGAGAALWWAAGRRLRGSHPHPGPTRATGPDPS</sequence>
<keyword evidence="10" id="KW-0328">Glycosyltransferase</keyword>
<keyword evidence="5 9" id="KW-1133">Transmembrane helix</keyword>
<feature type="transmembrane region" description="Helical" evidence="9">
    <location>
        <begin position="409"/>
        <end position="429"/>
    </location>
</feature>
<feature type="transmembrane region" description="Helical" evidence="9">
    <location>
        <begin position="215"/>
        <end position="236"/>
    </location>
</feature>
<keyword evidence="2" id="KW-1003">Cell membrane</keyword>
<dbReference type="EMBL" id="AP025017">
    <property type="protein sequence ID" value="BDA64571.1"/>
    <property type="molecule type" value="Genomic_DNA"/>
</dbReference>
<keyword evidence="11" id="KW-1185">Reference proteome</keyword>
<evidence type="ECO:0000256" key="3">
    <source>
        <dbReference type="ARBA" id="ARBA00022679"/>
    </source>
</evidence>
<evidence type="ECO:0000256" key="5">
    <source>
        <dbReference type="ARBA" id="ARBA00022989"/>
    </source>
</evidence>
<comment type="subcellular location">
    <subcellularLocation>
        <location evidence="1">Cell membrane</location>
        <topology evidence="1">Multi-pass membrane protein</topology>
    </subcellularLocation>
</comment>
<evidence type="ECO:0000256" key="2">
    <source>
        <dbReference type="ARBA" id="ARBA00022475"/>
    </source>
</evidence>
<evidence type="ECO:0000256" key="4">
    <source>
        <dbReference type="ARBA" id="ARBA00022692"/>
    </source>
</evidence>
<dbReference type="RefSeq" id="WP_223906667.1">
    <property type="nucleotide sequence ID" value="NZ_AP025017.1"/>
</dbReference>
<feature type="transmembrane region" description="Helical" evidence="9">
    <location>
        <begin position="441"/>
        <end position="465"/>
    </location>
</feature>
<dbReference type="InterPro" id="IPR018584">
    <property type="entry name" value="GT87"/>
</dbReference>
<keyword evidence="4 9" id="KW-0812">Transmembrane</keyword>
<dbReference type="GO" id="GO:0016757">
    <property type="term" value="F:glycosyltransferase activity"/>
    <property type="evidence" value="ECO:0007669"/>
    <property type="project" value="UniProtKB-KW"/>
</dbReference>
<feature type="region of interest" description="Disordered" evidence="8">
    <location>
        <begin position="136"/>
        <end position="155"/>
    </location>
</feature>
<feature type="compositionally biased region" description="Low complexity" evidence="8">
    <location>
        <begin position="137"/>
        <end position="155"/>
    </location>
</feature>
<evidence type="ECO:0000256" key="6">
    <source>
        <dbReference type="ARBA" id="ARBA00023136"/>
    </source>
</evidence>
<comment type="similarity">
    <text evidence="7">Belongs to the glycosyltransferase 87 family.</text>
</comment>
<evidence type="ECO:0000256" key="7">
    <source>
        <dbReference type="ARBA" id="ARBA00024033"/>
    </source>
</evidence>
<evidence type="ECO:0000313" key="10">
    <source>
        <dbReference type="EMBL" id="BDA64571.1"/>
    </source>
</evidence>
<feature type="transmembrane region" description="Helical" evidence="9">
    <location>
        <begin position="303"/>
        <end position="323"/>
    </location>
</feature>
<dbReference type="Pfam" id="PF09594">
    <property type="entry name" value="GT87"/>
    <property type="match status" value="1"/>
</dbReference>
<keyword evidence="3" id="KW-0808">Transferase</keyword>
<accession>A0ABN6K8B8</accession>
<keyword evidence="6 9" id="KW-0472">Membrane</keyword>
<feature type="region of interest" description="Disordered" evidence="8">
    <location>
        <begin position="333"/>
        <end position="354"/>
    </location>
</feature>
<gene>
    <name evidence="10" type="ORF">MANAM107_14050</name>
</gene>
<feature type="transmembrane region" description="Helical" evidence="9">
    <location>
        <begin position="21"/>
        <end position="39"/>
    </location>
</feature>
<name>A0ABN6K8B8_9ACTO</name>
<proteinExistence type="inferred from homology"/>
<dbReference type="Proteomes" id="UP000824496">
    <property type="component" value="Chromosome"/>
</dbReference>
<evidence type="ECO:0000256" key="9">
    <source>
        <dbReference type="SAM" id="Phobius"/>
    </source>
</evidence>
<feature type="transmembrane region" description="Helical" evidence="9">
    <location>
        <begin position="78"/>
        <end position="97"/>
    </location>
</feature>
<protein>
    <submittedName>
        <fullName evidence="10">Polyprenol-phosphate-mannose-dependent alpha-(1-2)-phosphatidylinositol mannoside mannosyltransferase</fullName>
    </submittedName>
</protein>
<organism evidence="10 11">
    <name type="scientific">Actinomyces capricornis</name>
    <dbReference type="NCBI Taxonomy" id="2755559"/>
    <lineage>
        <taxon>Bacteria</taxon>
        <taxon>Bacillati</taxon>
        <taxon>Actinomycetota</taxon>
        <taxon>Actinomycetes</taxon>
        <taxon>Actinomycetales</taxon>
        <taxon>Actinomycetaceae</taxon>
        <taxon>Actinomyces</taxon>
    </lineage>
</organism>